<dbReference type="Gene3D" id="2.130.10.10">
    <property type="entry name" value="YVTN repeat-like/Quinoprotein amine dehydrogenase"/>
    <property type="match status" value="2"/>
</dbReference>
<dbReference type="InterPro" id="IPR050482">
    <property type="entry name" value="Sensor_HK_TwoCompSys"/>
</dbReference>
<dbReference type="SMART" id="SM00387">
    <property type="entry name" value="HATPase_c"/>
    <property type="match status" value="1"/>
</dbReference>
<dbReference type="Proteomes" id="UP000249633">
    <property type="component" value="Unassembled WGS sequence"/>
</dbReference>
<dbReference type="InterPro" id="IPR015943">
    <property type="entry name" value="WD40/YVTN_repeat-like_dom_sf"/>
</dbReference>
<evidence type="ECO:0000313" key="7">
    <source>
        <dbReference type="Proteomes" id="UP000249633"/>
    </source>
</evidence>
<keyword evidence="4" id="KW-0812">Transmembrane</keyword>
<evidence type="ECO:0000256" key="4">
    <source>
        <dbReference type="SAM" id="Phobius"/>
    </source>
</evidence>
<feature type="domain" description="Histidine kinase/HSP90-like ATPase" evidence="5">
    <location>
        <begin position="796"/>
        <end position="892"/>
    </location>
</feature>
<dbReference type="Pfam" id="PF07495">
    <property type="entry name" value="Y_Y_Y"/>
    <property type="match status" value="1"/>
</dbReference>
<dbReference type="PANTHER" id="PTHR24421">
    <property type="entry name" value="NITRATE/NITRITE SENSOR PROTEIN NARX-RELATED"/>
    <property type="match status" value="1"/>
</dbReference>
<dbReference type="AlphaFoldDB" id="A0A2W5FVP0"/>
<dbReference type="CDD" id="cd16917">
    <property type="entry name" value="HATPase_UhpB-NarQ-NarX-like"/>
    <property type="match status" value="1"/>
</dbReference>
<dbReference type="EMBL" id="QFOD01000003">
    <property type="protein sequence ID" value="PZP35122.1"/>
    <property type="molecule type" value="Genomic_DNA"/>
</dbReference>
<dbReference type="GO" id="GO:0046983">
    <property type="term" value="F:protein dimerization activity"/>
    <property type="evidence" value="ECO:0007669"/>
    <property type="project" value="InterPro"/>
</dbReference>
<dbReference type="GO" id="GO:0016020">
    <property type="term" value="C:membrane"/>
    <property type="evidence" value="ECO:0007669"/>
    <property type="project" value="InterPro"/>
</dbReference>
<dbReference type="InterPro" id="IPR011712">
    <property type="entry name" value="Sig_transdc_His_kin_sub3_dim/P"/>
</dbReference>
<dbReference type="InterPro" id="IPR011123">
    <property type="entry name" value="Y_Y_Y"/>
</dbReference>
<gene>
    <name evidence="6" type="ORF">DI603_04380</name>
</gene>
<evidence type="ECO:0000259" key="5">
    <source>
        <dbReference type="SMART" id="SM00387"/>
    </source>
</evidence>
<keyword evidence="1" id="KW-0808">Transferase</keyword>
<dbReference type="InterPro" id="IPR003594">
    <property type="entry name" value="HATPase_dom"/>
</dbReference>
<dbReference type="Pfam" id="PF07730">
    <property type="entry name" value="HisKA_3"/>
    <property type="match status" value="1"/>
</dbReference>
<name>A0A2W5FVP0_9BURK</name>
<dbReference type="Gene3D" id="2.60.40.10">
    <property type="entry name" value="Immunoglobulins"/>
    <property type="match status" value="1"/>
</dbReference>
<dbReference type="SUPFAM" id="SSF55874">
    <property type="entry name" value="ATPase domain of HSP90 chaperone/DNA topoisomerase II/histidine kinase"/>
    <property type="match status" value="1"/>
</dbReference>
<reference evidence="6 7" key="1">
    <citation type="submission" date="2017-08" db="EMBL/GenBank/DDBJ databases">
        <title>Infants hospitalized years apart are colonized by the same room-sourced microbial strains.</title>
        <authorList>
            <person name="Brooks B."/>
            <person name="Olm M.R."/>
            <person name="Firek B.A."/>
            <person name="Baker R."/>
            <person name="Thomas B.C."/>
            <person name="Morowitz M.J."/>
            <person name="Banfield J.F."/>
        </authorList>
    </citation>
    <scope>NUCLEOTIDE SEQUENCE [LARGE SCALE GENOMIC DNA]</scope>
    <source>
        <strain evidence="6">S2_012_000_R2_81</strain>
    </source>
</reference>
<evidence type="ECO:0000313" key="6">
    <source>
        <dbReference type="EMBL" id="PZP35122.1"/>
    </source>
</evidence>
<dbReference type="SUPFAM" id="SSF63829">
    <property type="entry name" value="Calcium-dependent phosphotriesterase"/>
    <property type="match status" value="2"/>
</dbReference>
<comment type="caution">
    <text evidence="6">The sequence shown here is derived from an EMBL/GenBank/DDBJ whole genome shotgun (WGS) entry which is preliminary data.</text>
</comment>
<organism evidence="6 7">
    <name type="scientific">Roseateles depolymerans</name>
    <dbReference type="NCBI Taxonomy" id="76731"/>
    <lineage>
        <taxon>Bacteria</taxon>
        <taxon>Pseudomonadati</taxon>
        <taxon>Pseudomonadota</taxon>
        <taxon>Betaproteobacteria</taxon>
        <taxon>Burkholderiales</taxon>
        <taxon>Sphaerotilaceae</taxon>
        <taxon>Roseateles</taxon>
    </lineage>
</organism>
<dbReference type="InterPro" id="IPR013783">
    <property type="entry name" value="Ig-like_fold"/>
</dbReference>
<protein>
    <recommendedName>
        <fullName evidence="5">Histidine kinase/HSP90-like ATPase domain-containing protein</fullName>
    </recommendedName>
</protein>
<dbReference type="InterPro" id="IPR036890">
    <property type="entry name" value="HATPase_C_sf"/>
</dbReference>
<keyword evidence="4" id="KW-1133">Transmembrane helix</keyword>
<accession>A0A2W5FVP0</accession>
<sequence>MGFRYGGVYRIGDGVVTPLREGLPERSVMHLLFDHQGQAWAGTTAGLFRWRVDRWVPELADDAMPVPQVKSGTMAIDRQGALWVDSPQGLFRRVPGGTLRRLRDGSGASEMVRDEHGELWWSTPERLVALTGEGPAKAFMPQGRAAHWPVAVERAQLQYVDRAGQAWLSDGLGLLRVSAEDLRRHVRHPADPVPVSRLPLVAGEGEGGVGVMQDREGNLWVYSAQRLEKLQPRRLQALELAGRPLGAAALAVDGAGSLWLAHLTEGLLQVPAGASVPQQRVAQVNWDASALAADAAGVAWVSPVRSLQLAAAPGALPHPLPGGLDGGARPQSLARLGGTLWLAMTGTGLHRLGPQGWEAVGPALGLPAAPPLSLFADERDASLWLGYTDQQVWRVRAGHAQGFGPDQGLDMGGVLAMAPGRGGLWLGGRDGVAWFDGRRFRRLLGALAPPLQGVSGLVETPEGELWFNGVAGVGRISREELLAWHRDSRHRPAVELFAQDDGLEGFAPMLRPVPSAACTPDGRLWFATKLGVFWLDPSRVLRNPIAAQALIQAVRTGEQELDPRSPALPRGARSLEIDYTAASLTRPAGVRFWYRLEGVDEGWQAAGARRSAFYSNLAPGDYRFEVVAANEDGLRGPPTALVFSIPAAFWQTGAFKLLLLAVGLLLLWGAHRLRLRAVSQRWRLRLEGRLAERGRIARDLHDHLLQGVQALVLRLHVIASDLRPEDKTRHRLEGLLDEAEALAGQTRDQVSGLRLQPTDLGQLFNALQALGQGLAASSGVQFEARLQGRPGELSPAAAEEVYGVAREALSNAFRHARPQRVWLTLGQGEAGGWLSVRDDGVGFAPAADTPGEPGHWGLLGMRERAQRLGARLTWHRPAEGGTELHLAWPAQP</sequence>
<dbReference type="PANTHER" id="PTHR24421:SF62">
    <property type="entry name" value="SENSORY TRANSDUCTION HISTIDINE KINASE"/>
    <property type="match status" value="1"/>
</dbReference>
<dbReference type="Gene3D" id="1.20.5.1930">
    <property type="match status" value="1"/>
</dbReference>
<dbReference type="Gene3D" id="3.30.565.10">
    <property type="entry name" value="Histidine kinase-like ATPase, C-terminal domain"/>
    <property type="match status" value="1"/>
</dbReference>
<evidence type="ECO:0000256" key="2">
    <source>
        <dbReference type="ARBA" id="ARBA00022777"/>
    </source>
</evidence>
<keyword evidence="3" id="KW-0902">Two-component regulatory system</keyword>
<keyword evidence="2" id="KW-0418">Kinase</keyword>
<feature type="transmembrane region" description="Helical" evidence="4">
    <location>
        <begin position="648"/>
        <end position="670"/>
    </location>
</feature>
<dbReference type="GO" id="GO:0000155">
    <property type="term" value="F:phosphorelay sensor kinase activity"/>
    <property type="evidence" value="ECO:0007669"/>
    <property type="project" value="InterPro"/>
</dbReference>
<evidence type="ECO:0000256" key="1">
    <source>
        <dbReference type="ARBA" id="ARBA00022679"/>
    </source>
</evidence>
<dbReference type="Pfam" id="PF02518">
    <property type="entry name" value="HATPase_c"/>
    <property type="match status" value="1"/>
</dbReference>
<proteinExistence type="predicted"/>
<dbReference type="SUPFAM" id="SSF101898">
    <property type="entry name" value="NHL repeat"/>
    <property type="match status" value="1"/>
</dbReference>
<keyword evidence="4" id="KW-0472">Membrane</keyword>
<evidence type="ECO:0000256" key="3">
    <source>
        <dbReference type="ARBA" id="ARBA00023012"/>
    </source>
</evidence>